<accession>A0A9D7XFI2</accession>
<feature type="chain" id="PRO_5038826133" evidence="1">
    <location>
        <begin position="19"/>
        <end position="793"/>
    </location>
</feature>
<dbReference type="NCBIfam" id="TIGR04183">
    <property type="entry name" value="Por_Secre_tail"/>
    <property type="match status" value="1"/>
</dbReference>
<name>A0A9D7XFI2_9BACT</name>
<comment type="caution">
    <text evidence="2">The sequence shown here is derived from an EMBL/GenBank/DDBJ whole genome shotgun (WGS) entry which is preliminary data.</text>
</comment>
<dbReference type="InterPro" id="IPR008969">
    <property type="entry name" value="CarboxyPept-like_regulatory"/>
</dbReference>
<organism evidence="2 3">
    <name type="scientific">Candidatus Defluviibacterium haderslevense</name>
    <dbReference type="NCBI Taxonomy" id="2981993"/>
    <lineage>
        <taxon>Bacteria</taxon>
        <taxon>Pseudomonadati</taxon>
        <taxon>Bacteroidota</taxon>
        <taxon>Saprospiria</taxon>
        <taxon>Saprospirales</taxon>
        <taxon>Saprospiraceae</taxon>
        <taxon>Candidatus Defluviibacterium</taxon>
    </lineage>
</organism>
<reference evidence="2 3" key="1">
    <citation type="submission" date="2020-10" db="EMBL/GenBank/DDBJ databases">
        <title>Connecting structure to function with the recovery of over 1000 high-quality activated sludge metagenome-assembled genomes encoding full-length rRNA genes using long-read sequencing.</title>
        <authorList>
            <person name="Singleton C.M."/>
            <person name="Petriglieri F."/>
            <person name="Kristensen J.M."/>
            <person name="Kirkegaard R.H."/>
            <person name="Michaelsen T.Y."/>
            <person name="Andersen M.H."/>
            <person name="Karst S.M."/>
            <person name="Dueholm M.S."/>
            <person name="Nielsen P.H."/>
            <person name="Albertsen M."/>
        </authorList>
    </citation>
    <scope>NUCLEOTIDE SEQUENCE [LARGE SCALE GENOMIC DNA]</scope>
    <source>
        <strain evidence="2">Ribe_18-Q3-R11-54_BAT3C.373</strain>
    </source>
</reference>
<dbReference type="InterPro" id="IPR027589">
    <property type="entry name" value="Choice_anch_B"/>
</dbReference>
<evidence type="ECO:0000256" key="1">
    <source>
        <dbReference type="SAM" id="SignalP"/>
    </source>
</evidence>
<protein>
    <submittedName>
        <fullName evidence="2">Choice-of-anchor B family protein</fullName>
    </submittedName>
</protein>
<dbReference type="AlphaFoldDB" id="A0A9D7XFI2"/>
<dbReference type="InterPro" id="IPR026444">
    <property type="entry name" value="Secre_tail"/>
</dbReference>
<evidence type="ECO:0000313" key="2">
    <source>
        <dbReference type="EMBL" id="MBK9718945.1"/>
    </source>
</evidence>
<keyword evidence="1" id="KW-0732">Signal</keyword>
<feature type="signal peptide" evidence="1">
    <location>
        <begin position="1"/>
        <end position="18"/>
    </location>
</feature>
<dbReference type="SUPFAM" id="SSF75011">
    <property type="entry name" value="3-carboxy-cis,cis-mucoante lactonizing enzyme"/>
    <property type="match status" value="1"/>
</dbReference>
<dbReference type="EMBL" id="JADKFW010000014">
    <property type="protein sequence ID" value="MBK9718945.1"/>
    <property type="molecule type" value="Genomic_DNA"/>
</dbReference>
<proteinExistence type="predicted"/>
<dbReference type="Proteomes" id="UP000808349">
    <property type="component" value="Unassembled WGS sequence"/>
</dbReference>
<gene>
    <name evidence="2" type="ORF">IPO85_15820</name>
</gene>
<dbReference type="Gene3D" id="2.60.40.1120">
    <property type="entry name" value="Carboxypeptidase-like, regulatory domain"/>
    <property type="match status" value="1"/>
</dbReference>
<evidence type="ECO:0000313" key="3">
    <source>
        <dbReference type="Proteomes" id="UP000808349"/>
    </source>
</evidence>
<dbReference type="SUPFAM" id="SSF49464">
    <property type="entry name" value="Carboxypeptidase regulatory domain-like"/>
    <property type="match status" value="1"/>
</dbReference>
<sequence>MKKYIFLVWVLTFIKSFAQDGDLNMSIIAHVQGNGSGIWHYLGKNGIEYAAMAYTDALVVYSLEDPSKPIERFRFPGVNTIWREVFFYGEYIYAVTDSKSDGVIIINMKQAPTKITGKFWSPTVTANNITKVLSTCHTVFVDEKGILSLNGCGDWRGVLLFDLKPNPEIPKYIGSETKRYCHDNFIRRDTMFTSDVYDGLLSIWNVKNPGAPVEMASVKTPAEFTHNAWPSDDNKYIFTTDERADAYVASFDISDFNNIRLLDKYRPKDTENQGVIPHNTRYINGYLVTAYYTDGVKIIDAHKPDNLVEVGSVDTYKGTGEGFRGCWGVSPYLPSGTIVASDIDGGFFVIKPTYVRACYLEGLVTDTITGLPISGTKIKLLTPRKHGDEADLKGIYKTGYATAGTYQAVFDSPDYFPKTVEVILKNGEITIKDVQLVPRRNLITQKVIVKDAKTLKVIEGASIAMFNSIWAVNGNTSIQGEALFPVYQDTILYKIVAGKWGYLHASIDFDSKQPSADIVVLLRKGYQDDFIFDQGWTVSGTAIAGRWERAEPIGTTYKNELFAPELDLASDFGNQCYVTENRAGMAVDGDVDEGVTILTSPEMDLSTYNKPIITYYRWFGNAGGTGNPNDRMTINLSDGGVSVVPIEEITKNEPKWVFSGNIDVKSLITPSNKMKLILNISDDLPGHLLEGGLDGFLVIEGAPVTTQQINQDIELQALPVAFNHTCQIKFQNVDAFESATLSIINTNGVLVKSYPLNASQGHLIIGDSLAPGFYFAKIVSGNKQSKTIRLVKI</sequence>
<dbReference type="NCBIfam" id="TIGR04312">
    <property type="entry name" value="choice_anch_B"/>
    <property type="match status" value="1"/>
</dbReference>